<dbReference type="InterPro" id="IPR011250">
    <property type="entry name" value="OMP/PagP_B-barrel"/>
</dbReference>
<dbReference type="Proteomes" id="UP000031670">
    <property type="component" value="Unassembled WGS sequence"/>
</dbReference>
<feature type="domain" description="Outer membrane protein beta-barrel" evidence="2">
    <location>
        <begin position="8"/>
        <end position="195"/>
    </location>
</feature>
<sequence>MNRNLLGLAVALASFSSGAYAEIYITPLVGYGMGGTFEDAEGNDADIDNALAYGISIETDVEKGRLGLFYSQQDSDVTINGLNLDSTVRYLHFQSAVFSEFRENWGAYFGLSLGGTQIDIQRVDAEYKFSAGVYTGLEYKFTDNFALQGQLRYLGTLVDSDSISYCEGDSSSTSCQFFFKSDWMSQFQANLGLTFSF</sequence>
<keyword evidence="1" id="KW-0732">Signal</keyword>
<accession>A0A0B8PF52</accession>
<dbReference type="EMBL" id="BBSA01000003">
    <property type="protein sequence ID" value="GAM61444.1"/>
    <property type="molecule type" value="Genomic_DNA"/>
</dbReference>
<reference evidence="3 4" key="1">
    <citation type="submission" date="2015-01" db="EMBL/GenBank/DDBJ databases">
        <title>Vibrio sp. C5 JCM 19232 whole genome shotgun sequence.</title>
        <authorList>
            <person name="Sawabe T."/>
            <person name="Meirelles P."/>
            <person name="Feng G."/>
            <person name="Sayaka M."/>
            <person name="Hattori M."/>
            <person name="Ohkuma M."/>
        </authorList>
    </citation>
    <scope>NUCLEOTIDE SEQUENCE [LARGE SCALE GENOMIC DNA]</scope>
    <source>
        <strain evidence="3 4">JCM19232</strain>
    </source>
</reference>
<reference evidence="3 4" key="2">
    <citation type="submission" date="2015-01" db="EMBL/GenBank/DDBJ databases">
        <authorList>
            <consortium name="NBRP consortium"/>
            <person name="Sawabe T."/>
            <person name="Meirelles P."/>
            <person name="Feng G."/>
            <person name="Sayaka M."/>
            <person name="Hattori M."/>
            <person name="Ohkuma M."/>
        </authorList>
    </citation>
    <scope>NUCLEOTIDE SEQUENCE [LARGE SCALE GENOMIC DNA]</scope>
    <source>
        <strain evidence="3 4">JCM19232</strain>
    </source>
</reference>
<dbReference type="Gene3D" id="2.40.160.20">
    <property type="match status" value="1"/>
</dbReference>
<protein>
    <recommendedName>
        <fullName evidence="2">Outer membrane protein beta-barrel domain-containing protein</fullName>
    </recommendedName>
</protein>
<dbReference type="AlphaFoldDB" id="A0A0B8PF52"/>
<evidence type="ECO:0000256" key="1">
    <source>
        <dbReference type="ARBA" id="ARBA00022729"/>
    </source>
</evidence>
<name>A0A0B8PF52_9VIBR</name>
<dbReference type="SUPFAM" id="SSF56925">
    <property type="entry name" value="OMPA-like"/>
    <property type="match status" value="1"/>
</dbReference>
<evidence type="ECO:0000313" key="3">
    <source>
        <dbReference type="EMBL" id="GAM61444.1"/>
    </source>
</evidence>
<evidence type="ECO:0000313" key="4">
    <source>
        <dbReference type="Proteomes" id="UP000031670"/>
    </source>
</evidence>
<organism evidence="3 4">
    <name type="scientific">Vibrio ishigakensis</name>
    <dbReference type="NCBI Taxonomy" id="1481914"/>
    <lineage>
        <taxon>Bacteria</taxon>
        <taxon>Pseudomonadati</taxon>
        <taxon>Pseudomonadota</taxon>
        <taxon>Gammaproteobacteria</taxon>
        <taxon>Vibrionales</taxon>
        <taxon>Vibrionaceae</taxon>
        <taxon>Vibrio</taxon>
    </lineage>
</organism>
<evidence type="ECO:0000259" key="2">
    <source>
        <dbReference type="Pfam" id="PF13505"/>
    </source>
</evidence>
<dbReference type="Pfam" id="PF13505">
    <property type="entry name" value="OMP_b-brl"/>
    <property type="match status" value="1"/>
</dbReference>
<proteinExistence type="predicted"/>
<gene>
    <name evidence="3" type="ORF">JCM19232_5745</name>
</gene>
<dbReference type="InterPro" id="IPR027385">
    <property type="entry name" value="Beta-barrel_OMP"/>
</dbReference>
<comment type="caution">
    <text evidence="3">The sequence shown here is derived from an EMBL/GenBank/DDBJ whole genome shotgun (WGS) entry which is preliminary data.</text>
</comment>